<sequence length="65" mass="6900">MATRVLPMSARLGPMQQPDEPVFAQLKPVLGAREAAMFTGEDLKQQQPGGGQTSSMCNGPDAQQV</sequence>
<evidence type="ECO:0000256" key="1">
    <source>
        <dbReference type="SAM" id="MobiDB-lite"/>
    </source>
</evidence>
<dbReference type="Ensembl" id="ENSCPBT00000045917.1">
    <property type="protein sequence ID" value="ENSCPBP00000039181.1"/>
    <property type="gene ID" value="ENSCPBG00000026991.1"/>
</dbReference>
<protein>
    <submittedName>
        <fullName evidence="2">Uncharacterized protein</fullName>
    </submittedName>
</protein>
<feature type="compositionally biased region" description="Polar residues" evidence="1">
    <location>
        <begin position="53"/>
        <end position="65"/>
    </location>
</feature>
<dbReference type="GeneTree" id="ENSGT00910000148133"/>
<evidence type="ECO:0000313" key="3">
    <source>
        <dbReference type="Proteomes" id="UP000694380"/>
    </source>
</evidence>
<dbReference type="AlphaFoldDB" id="A0A8C3ISY6"/>
<feature type="region of interest" description="Disordered" evidence="1">
    <location>
        <begin position="40"/>
        <end position="65"/>
    </location>
</feature>
<keyword evidence="3" id="KW-1185">Reference proteome</keyword>
<evidence type="ECO:0000313" key="2">
    <source>
        <dbReference type="Ensembl" id="ENSCPBP00000039181.1"/>
    </source>
</evidence>
<name>A0A8C3ISY6_CHRPI</name>
<organism evidence="2 3">
    <name type="scientific">Chrysemys picta bellii</name>
    <name type="common">Western painted turtle</name>
    <name type="synonym">Emys bellii</name>
    <dbReference type="NCBI Taxonomy" id="8478"/>
    <lineage>
        <taxon>Eukaryota</taxon>
        <taxon>Metazoa</taxon>
        <taxon>Chordata</taxon>
        <taxon>Craniata</taxon>
        <taxon>Vertebrata</taxon>
        <taxon>Euteleostomi</taxon>
        <taxon>Archelosauria</taxon>
        <taxon>Testudinata</taxon>
        <taxon>Testudines</taxon>
        <taxon>Cryptodira</taxon>
        <taxon>Durocryptodira</taxon>
        <taxon>Testudinoidea</taxon>
        <taxon>Emydidae</taxon>
        <taxon>Chrysemys</taxon>
    </lineage>
</organism>
<accession>A0A8C3ISY6</accession>
<dbReference type="Proteomes" id="UP000694380">
    <property type="component" value="Unplaced"/>
</dbReference>
<reference evidence="2" key="1">
    <citation type="submission" date="2025-08" db="UniProtKB">
        <authorList>
            <consortium name="Ensembl"/>
        </authorList>
    </citation>
    <scope>IDENTIFICATION</scope>
</reference>
<reference evidence="2" key="2">
    <citation type="submission" date="2025-09" db="UniProtKB">
        <authorList>
            <consortium name="Ensembl"/>
        </authorList>
    </citation>
    <scope>IDENTIFICATION</scope>
</reference>
<proteinExistence type="predicted"/>